<dbReference type="InterPro" id="IPR008936">
    <property type="entry name" value="Rho_GTPase_activation_prot"/>
</dbReference>
<accession>A0A1J4K945</accession>
<dbReference type="EMBL" id="MLAK01000697">
    <property type="protein sequence ID" value="OHT07408.1"/>
    <property type="molecule type" value="Genomic_DNA"/>
</dbReference>
<dbReference type="InterPro" id="IPR001936">
    <property type="entry name" value="RasGAP_dom"/>
</dbReference>
<dbReference type="Proteomes" id="UP000179807">
    <property type="component" value="Unassembled WGS sequence"/>
</dbReference>
<dbReference type="VEuPathDB" id="TrichDB:TRFO_24355"/>
<comment type="caution">
    <text evidence="2">The sequence shown here is derived from an EMBL/GenBank/DDBJ whole genome shotgun (WGS) entry which is preliminary data.</text>
</comment>
<dbReference type="RefSeq" id="XP_068360544.1">
    <property type="nucleotide sequence ID" value="XM_068503704.1"/>
</dbReference>
<keyword evidence="3" id="KW-1185">Reference proteome</keyword>
<organism evidence="2 3">
    <name type="scientific">Tritrichomonas foetus</name>
    <dbReference type="NCBI Taxonomy" id="1144522"/>
    <lineage>
        <taxon>Eukaryota</taxon>
        <taxon>Metamonada</taxon>
        <taxon>Parabasalia</taxon>
        <taxon>Tritrichomonadida</taxon>
        <taxon>Tritrichomonadidae</taxon>
        <taxon>Tritrichomonas</taxon>
    </lineage>
</organism>
<dbReference type="AlphaFoldDB" id="A0A1J4K945"/>
<proteinExistence type="predicted"/>
<dbReference type="PROSITE" id="PS50018">
    <property type="entry name" value="RAS_GTPASE_ACTIV_2"/>
    <property type="match status" value="1"/>
</dbReference>
<evidence type="ECO:0000313" key="3">
    <source>
        <dbReference type="Proteomes" id="UP000179807"/>
    </source>
</evidence>
<sequence length="573" mass="65501">MEITTSSSNGSLGCTSSTDITPQSLSNEKMFTYPSKIDYSNIKWEAYFVPKDIDRYWASLGCPVSYIEILEQMKNKESSEIEDIIFYRSQTPLSSSFHKLIEYFSSIFQTKQILPFLSKLSLNIQQLLPLMTQQTHFLFSSVLHMLQIILPKLKFHEDQQKALSLFSQWLIPKDIIHNDQNKITQEKIVEKDDNIDPNRINMNEIENNGECLLFLPVQNGRNHLWLILNRDKSLIISSIEGTEIRAQRKDYSVNQGSESVAIGTRMFNFLDSSQYMFFLSGPKATNPLQLYIESFKYAAPFLDKLSPTLKKIFVEMLSEPNMLLAETLFSIPTYIFSREVFLSLQNCLINGGMFAPFIRHVFYKDVENASQPATLFRGNNAATVSASTILNTYAGHIADHAIEQIIIDPNDAKKAVKTIIREFQRVPIVVKFIFSCAFHATASKFPEEQVPLITVGSLLIFRLVMPKMIQVPSISQLSKHIMNSFFLMINDPEISDPALVEEITKFILNLISLDNQAVTMNSFDFLFIAKHVAENNTEIVKKLQEIIKSNQCKKHPLVPSFIEMLENCFLSIE</sequence>
<evidence type="ECO:0000259" key="1">
    <source>
        <dbReference type="PROSITE" id="PS50018"/>
    </source>
</evidence>
<gene>
    <name evidence="2" type="ORF">TRFO_24355</name>
</gene>
<evidence type="ECO:0000313" key="2">
    <source>
        <dbReference type="EMBL" id="OHT07408.1"/>
    </source>
</evidence>
<dbReference type="GeneID" id="94838408"/>
<name>A0A1J4K945_9EUKA</name>
<dbReference type="SUPFAM" id="SSF48350">
    <property type="entry name" value="GTPase activation domain, GAP"/>
    <property type="match status" value="1"/>
</dbReference>
<feature type="domain" description="Ras-GAP" evidence="1">
    <location>
        <begin position="413"/>
        <end position="512"/>
    </location>
</feature>
<dbReference type="CDD" id="cd04519">
    <property type="entry name" value="RasGAP"/>
    <property type="match status" value="1"/>
</dbReference>
<reference evidence="2" key="1">
    <citation type="submission" date="2016-10" db="EMBL/GenBank/DDBJ databases">
        <authorList>
            <person name="Benchimol M."/>
            <person name="Almeida L.G."/>
            <person name="Vasconcelos A.T."/>
            <person name="Perreira-Neves A."/>
            <person name="Rosa I.A."/>
            <person name="Tasca T."/>
            <person name="Bogo M.R."/>
            <person name="de Souza W."/>
        </authorList>
    </citation>
    <scope>NUCLEOTIDE SEQUENCE [LARGE SCALE GENOMIC DNA]</scope>
    <source>
        <strain evidence="2">K</strain>
    </source>
</reference>
<protein>
    <recommendedName>
        <fullName evidence="1">Ras-GAP domain-containing protein</fullName>
    </recommendedName>
</protein>